<comment type="function">
    <text evidence="9">Component of the cytosolic iron-sulfur (Fe/S) protein assembly (CIA) machinery. Required for maturation of extramitochondrial Fe-S proteins. The NUBP1-NUBP2 heterotetramer forms a Fe-S scaffold complex, mediating the de novo assembly of an Fe-S cluster and its transfer to target apoproteins.</text>
</comment>
<dbReference type="EMBL" id="QUTB01004855">
    <property type="protein sequence ID" value="RHY59292.1"/>
    <property type="molecule type" value="Genomic_DNA"/>
</dbReference>
<dbReference type="CDD" id="cd02037">
    <property type="entry name" value="Mrp_NBP35"/>
    <property type="match status" value="1"/>
</dbReference>
<dbReference type="EMBL" id="QUSZ01007910">
    <property type="protein sequence ID" value="RHY01241.1"/>
    <property type="molecule type" value="Genomic_DNA"/>
</dbReference>
<evidence type="ECO:0000313" key="16">
    <source>
        <dbReference type="EMBL" id="RHY80589.1"/>
    </source>
</evidence>
<evidence type="ECO:0000256" key="6">
    <source>
        <dbReference type="ARBA" id="ARBA00023004"/>
    </source>
</evidence>
<dbReference type="InterPro" id="IPR027417">
    <property type="entry name" value="P-loop_NTPase"/>
</dbReference>
<feature type="transmembrane region" description="Helical" evidence="11">
    <location>
        <begin position="468"/>
        <end position="490"/>
    </location>
</feature>
<evidence type="ECO:0000256" key="10">
    <source>
        <dbReference type="SAM" id="MobiDB-lite"/>
    </source>
</evidence>
<dbReference type="GO" id="GO:0005829">
    <property type="term" value="C:cytosol"/>
    <property type="evidence" value="ECO:0007669"/>
    <property type="project" value="TreeGrafter"/>
</dbReference>
<dbReference type="SUPFAM" id="SSF102546">
    <property type="entry name" value="RbsD-like"/>
    <property type="match status" value="1"/>
</dbReference>
<dbReference type="VEuPathDB" id="FungiDB:H257_13759"/>
<dbReference type="GO" id="GO:0048029">
    <property type="term" value="F:monosaccharide binding"/>
    <property type="evidence" value="ECO:0007669"/>
    <property type="project" value="InterPro"/>
</dbReference>
<dbReference type="GO" id="GO:0016853">
    <property type="term" value="F:isomerase activity"/>
    <property type="evidence" value="ECO:0007669"/>
    <property type="project" value="UniProtKB-KW"/>
</dbReference>
<dbReference type="PANTHER" id="PTHR23264:SF19">
    <property type="entry name" value="CYTOSOLIC FE-S CLUSTER ASSEMBLY FACTOR NUBP2"/>
    <property type="match status" value="1"/>
</dbReference>
<comment type="subunit">
    <text evidence="9">Heterotetramer of 2 NUBP1 and 2 NUBP2 chains.</text>
</comment>
<dbReference type="EMBL" id="QUTF01027219">
    <property type="protein sequence ID" value="RHY80589.1"/>
    <property type="molecule type" value="Genomic_DNA"/>
</dbReference>
<dbReference type="Proteomes" id="UP000286510">
    <property type="component" value="Unassembled WGS sequence"/>
</dbReference>
<dbReference type="PROSITE" id="PS01215">
    <property type="entry name" value="MRP"/>
    <property type="match status" value="1"/>
</dbReference>
<name>A0A397DJB8_APHAT</name>
<dbReference type="InterPro" id="IPR033756">
    <property type="entry name" value="YlxH/NBP35"/>
</dbReference>
<gene>
    <name evidence="13" type="ORF">DYB25_006762</name>
    <name evidence="16" type="ORF">DYB26_005494</name>
    <name evidence="15" type="ORF">DYB30_003363</name>
    <name evidence="17" type="ORF">DYB31_005944</name>
    <name evidence="14" type="ORF">DYB34_005513</name>
    <name evidence="12" type="ORF">DYB36_009025</name>
</gene>
<dbReference type="GO" id="GO:0051539">
    <property type="term" value="F:4 iron, 4 sulfur cluster binding"/>
    <property type="evidence" value="ECO:0007669"/>
    <property type="project" value="UniProtKB-UniRule"/>
</dbReference>
<evidence type="ECO:0000313" key="23">
    <source>
        <dbReference type="Proteomes" id="UP000286510"/>
    </source>
</evidence>
<dbReference type="HAMAP" id="MF_03038">
    <property type="entry name" value="NUBP1"/>
    <property type="match status" value="1"/>
</dbReference>
<feature type="compositionally biased region" description="Acidic residues" evidence="10">
    <location>
        <begin position="385"/>
        <end position="401"/>
    </location>
</feature>
<dbReference type="InterPro" id="IPR028601">
    <property type="entry name" value="NUBP1/Nbp35"/>
</dbReference>
<dbReference type="GO" id="GO:0140663">
    <property type="term" value="F:ATP-dependent FeS chaperone activity"/>
    <property type="evidence" value="ECO:0007669"/>
    <property type="project" value="InterPro"/>
</dbReference>
<dbReference type="InterPro" id="IPR023750">
    <property type="entry name" value="RbsD-like_sf"/>
</dbReference>
<dbReference type="Proteomes" id="UP000265427">
    <property type="component" value="Unassembled WGS sequence"/>
</dbReference>
<dbReference type="HAMAP" id="MF_02040">
    <property type="entry name" value="Mrp_NBP35"/>
    <property type="match status" value="1"/>
</dbReference>
<evidence type="ECO:0000313" key="13">
    <source>
        <dbReference type="EMBL" id="RHY02466.1"/>
    </source>
</evidence>
<dbReference type="AlphaFoldDB" id="A0A397DJB8"/>
<keyword evidence="2 9" id="KW-0963">Cytoplasm</keyword>
<evidence type="ECO:0000256" key="2">
    <source>
        <dbReference type="ARBA" id="ARBA00022490"/>
    </source>
</evidence>
<comment type="cofactor">
    <cofactor evidence="9">
        <name>[4Fe-4S] cluster</name>
        <dbReference type="ChEBI" id="CHEBI:49883"/>
    </cofactor>
    <text evidence="9">Binds 4 [4Fe-4S] clusters per heterotetramer. Contains two stable clusters in the N-termini of NUBP1 and two labile, bridging clusters between subunits of the NUBP1-NUBP2 heterotetramer.</text>
</comment>
<evidence type="ECO:0000256" key="4">
    <source>
        <dbReference type="ARBA" id="ARBA00022741"/>
    </source>
</evidence>
<dbReference type="Proteomes" id="UP000283543">
    <property type="component" value="Unassembled WGS sequence"/>
</dbReference>
<keyword evidence="3 9" id="KW-0479">Metal-binding</keyword>
<feature type="binding site" evidence="9">
    <location>
        <begin position="558"/>
        <end position="565"/>
    </location>
    <ligand>
        <name>ATP</name>
        <dbReference type="ChEBI" id="CHEBI:30616"/>
    </ligand>
</feature>
<dbReference type="GO" id="GO:0016226">
    <property type="term" value="P:iron-sulfur cluster assembly"/>
    <property type="evidence" value="ECO:0007669"/>
    <property type="project" value="UniProtKB-UniRule"/>
</dbReference>
<comment type="similarity">
    <text evidence="9">Belongs to the Mrp/NBP35 ATP-binding proteins family. NUBP1/NBP35 subfamily.</text>
</comment>
<evidence type="ECO:0000256" key="9">
    <source>
        <dbReference type="HAMAP-Rule" id="MF_03038"/>
    </source>
</evidence>
<protein>
    <recommendedName>
        <fullName evidence="9">Cytosolic Fe-S cluster assembly factor NUBP1 homolog</fullName>
    </recommendedName>
</protein>
<feature type="transmembrane region" description="Helical" evidence="11">
    <location>
        <begin position="217"/>
        <end position="238"/>
    </location>
</feature>
<keyword evidence="8" id="KW-0413">Isomerase</keyword>
<feature type="transmembrane region" description="Helical" evidence="11">
    <location>
        <begin position="435"/>
        <end position="456"/>
    </location>
</feature>
<keyword evidence="11" id="KW-0812">Transmembrane</keyword>
<proteinExistence type="inferred from homology"/>
<feature type="compositionally biased region" description="Low complexity" evidence="10">
    <location>
        <begin position="312"/>
        <end position="341"/>
    </location>
</feature>
<evidence type="ECO:0000313" key="22">
    <source>
        <dbReference type="Proteomes" id="UP000283543"/>
    </source>
</evidence>
<feature type="transmembrane region" description="Helical" evidence="11">
    <location>
        <begin position="250"/>
        <end position="269"/>
    </location>
</feature>
<dbReference type="PANTHER" id="PTHR23264">
    <property type="entry name" value="NUCLEOTIDE-BINDING PROTEIN NBP35 YEAST -RELATED"/>
    <property type="match status" value="1"/>
</dbReference>
<dbReference type="Pfam" id="PF10609">
    <property type="entry name" value="ParA"/>
    <property type="match status" value="1"/>
</dbReference>
<dbReference type="InterPro" id="IPR007721">
    <property type="entry name" value="RbsD_FucU"/>
</dbReference>
<evidence type="ECO:0000256" key="8">
    <source>
        <dbReference type="ARBA" id="ARBA00023235"/>
    </source>
</evidence>
<keyword evidence="4 9" id="KW-0547">Nucleotide-binding</keyword>
<keyword evidence="1 9" id="KW-0004">4Fe-4S</keyword>
<comment type="caution">
    <text evidence="15">The sequence shown here is derived from an EMBL/GenBank/DDBJ whole genome shotgun (WGS) entry which is preliminary data.</text>
</comment>
<evidence type="ECO:0000313" key="20">
    <source>
        <dbReference type="Proteomes" id="UP000266239"/>
    </source>
</evidence>
<keyword evidence="11" id="KW-0472">Membrane</keyword>
<comment type="caution">
    <text evidence="9">Lacks conserved residue(s) required for the propagation of feature annotation.</text>
</comment>
<dbReference type="FunFam" id="3.40.50.300:FF:001119">
    <property type="entry name" value="Iron-sulfur cluster carrier protein"/>
    <property type="match status" value="1"/>
</dbReference>
<dbReference type="InterPro" id="IPR000808">
    <property type="entry name" value="Mrp-like_CS"/>
</dbReference>
<evidence type="ECO:0000313" key="19">
    <source>
        <dbReference type="Proteomes" id="UP000266196"/>
    </source>
</evidence>
<dbReference type="Gene3D" id="3.40.1650.10">
    <property type="entry name" value="RbsD-like domain"/>
    <property type="match status" value="1"/>
</dbReference>
<dbReference type="VEuPathDB" id="FungiDB:H257_13758"/>
<feature type="binding site" evidence="9">
    <location>
        <position position="521"/>
    </location>
    <ligand>
        <name>[4Fe-4S] cluster</name>
        <dbReference type="ChEBI" id="CHEBI:49883"/>
        <label>1</label>
    </ligand>
</feature>
<feature type="region of interest" description="Disordered" evidence="10">
    <location>
        <begin position="304"/>
        <end position="411"/>
    </location>
</feature>
<keyword evidence="11" id="KW-1133">Transmembrane helix</keyword>
<evidence type="ECO:0000313" key="15">
    <source>
        <dbReference type="EMBL" id="RHY66269.1"/>
    </source>
</evidence>
<evidence type="ECO:0000313" key="17">
    <source>
        <dbReference type="EMBL" id="RHZ34621.1"/>
    </source>
</evidence>
<dbReference type="Proteomes" id="UP000266643">
    <property type="component" value="Unassembled WGS sequence"/>
</dbReference>
<evidence type="ECO:0000313" key="14">
    <source>
        <dbReference type="EMBL" id="RHY59292.1"/>
    </source>
</evidence>
<dbReference type="GO" id="GO:0005524">
    <property type="term" value="F:ATP binding"/>
    <property type="evidence" value="ECO:0007669"/>
    <property type="project" value="UniProtKB-KW"/>
</dbReference>
<keyword evidence="6 9" id="KW-0408">Iron</keyword>
<feature type="binding site" evidence="9">
    <location>
        <position position="518"/>
    </location>
    <ligand>
        <name>[4Fe-4S] cluster</name>
        <dbReference type="ChEBI" id="CHEBI:49883"/>
        <label>1</label>
    </ligand>
</feature>
<evidence type="ECO:0000256" key="11">
    <source>
        <dbReference type="SAM" id="Phobius"/>
    </source>
</evidence>
<dbReference type="EMBL" id="QUTD01004752">
    <property type="protein sequence ID" value="RHY66269.1"/>
    <property type="molecule type" value="Genomic_DNA"/>
</dbReference>
<evidence type="ECO:0000313" key="12">
    <source>
        <dbReference type="EMBL" id="RHY01241.1"/>
    </source>
</evidence>
<dbReference type="EMBL" id="QUTE01005858">
    <property type="protein sequence ID" value="RHZ34621.1"/>
    <property type="molecule type" value="Genomic_DNA"/>
</dbReference>
<evidence type="ECO:0000256" key="5">
    <source>
        <dbReference type="ARBA" id="ARBA00022840"/>
    </source>
</evidence>
<comment type="subcellular location">
    <subcellularLocation>
        <location evidence="9">Cytoplasm</location>
    </subcellularLocation>
</comment>
<feature type="binding site" evidence="9">
    <location>
        <position position="527"/>
    </location>
    <ligand>
        <name>[4Fe-4S] cluster</name>
        <dbReference type="ChEBI" id="CHEBI:49883"/>
        <label>1</label>
    </ligand>
</feature>
<evidence type="ECO:0000256" key="1">
    <source>
        <dbReference type="ARBA" id="ARBA00022485"/>
    </source>
</evidence>
<evidence type="ECO:0000313" key="18">
    <source>
        <dbReference type="Proteomes" id="UP000265427"/>
    </source>
</evidence>
<organism evidence="15 21">
    <name type="scientific">Aphanomyces astaci</name>
    <name type="common">Crayfish plague agent</name>
    <dbReference type="NCBI Taxonomy" id="112090"/>
    <lineage>
        <taxon>Eukaryota</taxon>
        <taxon>Sar</taxon>
        <taxon>Stramenopiles</taxon>
        <taxon>Oomycota</taxon>
        <taxon>Saprolegniomycetes</taxon>
        <taxon>Saprolegniales</taxon>
        <taxon>Verrucalvaceae</taxon>
        <taxon>Aphanomyces</taxon>
    </lineage>
</organism>
<keyword evidence="7 9" id="KW-0411">Iron-sulfur</keyword>
<accession>A0A397DJB8</accession>
<evidence type="ECO:0000256" key="7">
    <source>
        <dbReference type="ARBA" id="ARBA00023014"/>
    </source>
</evidence>
<dbReference type="Proteomes" id="UP000266239">
    <property type="component" value="Unassembled WGS sequence"/>
</dbReference>
<feature type="binding site" evidence="9">
    <location>
        <position position="504"/>
    </location>
    <ligand>
        <name>[4Fe-4S] cluster</name>
        <dbReference type="ChEBI" id="CHEBI:49883"/>
        <label>1</label>
    </ligand>
</feature>
<reference evidence="18 19" key="1">
    <citation type="submission" date="2018-08" db="EMBL/GenBank/DDBJ databases">
        <title>Aphanomyces genome sequencing and annotation.</title>
        <authorList>
            <person name="Minardi D."/>
            <person name="Oidtmann B."/>
            <person name="Van Der Giezen M."/>
            <person name="Studholme D.J."/>
        </authorList>
    </citation>
    <scope>NUCLEOTIDE SEQUENCE [LARGE SCALE GENOMIC DNA]</scope>
    <source>
        <strain evidence="17 19">197901</strain>
        <strain evidence="15 21">D2</strain>
        <strain evidence="16 23">FDL457</strain>
        <strain evidence="12 18">Kv</strain>
        <strain evidence="14 22">Si</strain>
        <strain evidence="13 20">Yx</strain>
    </source>
</reference>
<keyword evidence="5 9" id="KW-0067">ATP-binding</keyword>
<sequence length="813" mass="86749">MPLKGVPNVLTPQLLSILASMGHGDELLIADANFPASSQGVSAVVYLPGSTATDLLEAVLHLFPLDSFDVFQAAVMKQVHSSDDAPIVHEFQTILNHAYQTVDGSSKPAAVDRLERFAFYERSKTVYAIVSTGETRLYGNIIVKKGVLDAAGKTVLWQQRLCPTNMQPIHAVDQSSSMGKLVATALGFGVFHVLSGPDHLSALATLSAGSSWRSFALGVRWGCGHSIGLIIMALIFILLDDSLNLEKLDIVTEVVVGVFMIALGVYGIYSAHKKFHDPDHQGHAHGGTPSTCTCKQRPYEEVPCRLSSTGRSSDASDLPSASSPPTDPSSEQSPSPSVKSSQTKLIPAVQVDDASVSSFNDNSEVSDADTLEIASSTTSSHIQRDDDDSASGDDGSGDDDNVPLAKGRSNAHDYHRRWRRCVPRVNMDNPTTQKATALIVGIIHGIAGPGGILGVMPAVRYHNWLRSMVYLGTFCLTSIIIMGLFAALYGELTSRLGYVMTCCCVGTQSDEAGKASGCAGCPNQSLCASGATKLPDPTVATVKDHLSRVKHKILVLSGKGGVGKSTISCQLAFGLAQKGFQVGLLDVDITGPSVPRMLGLQGQEVHQSNEGWSPVYVDDNLGVMSIGFMLPNADDAIIWRGPKKSGLIKQFLTDVHWGDLDYLIIDTPPGTSDEHISIVQYLKDAQIDGAVVVTTPQEVAMADVRKELNFCKKTNVPILGYDQTQHVLDVLRAKAPELLSLAVHLQVFPPAAGGGEAMAHAFNVPFLGRLPLDQKLTQACEEGVSFLEAYPTSSAASAFKQILDQVVLNAAKK</sequence>
<dbReference type="InterPro" id="IPR019591">
    <property type="entry name" value="Mrp/NBP35_ATP-bd"/>
</dbReference>
<evidence type="ECO:0000313" key="21">
    <source>
        <dbReference type="Proteomes" id="UP000266643"/>
    </source>
</evidence>
<dbReference type="Proteomes" id="UP000266196">
    <property type="component" value="Unassembled WGS sequence"/>
</dbReference>
<dbReference type="GO" id="GO:0046872">
    <property type="term" value="F:metal ion binding"/>
    <property type="evidence" value="ECO:0007669"/>
    <property type="project" value="UniProtKB-KW"/>
</dbReference>
<dbReference type="SUPFAM" id="SSF52540">
    <property type="entry name" value="P-loop containing nucleoside triphosphate hydrolases"/>
    <property type="match status" value="1"/>
</dbReference>
<dbReference type="GO" id="GO:0005996">
    <property type="term" value="P:monosaccharide metabolic process"/>
    <property type="evidence" value="ECO:0007669"/>
    <property type="project" value="InterPro"/>
</dbReference>
<dbReference type="Pfam" id="PF05025">
    <property type="entry name" value="RbsD_FucU"/>
    <property type="match status" value="1"/>
</dbReference>
<dbReference type="EMBL" id="QUTA01008863">
    <property type="protein sequence ID" value="RHY02466.1"/>
    <property type="molecule type" value="Genomic_DNA"/>
</dbReference>
<evidence type="ECO:0000256" key="3">
    <source>
        <dbReference type="ARBA" id="ARBA00022723"/>
    </source>
</evidence>
<dbReference type="Gene3D" id="3.40.50.300">
    <property type="entry name" value="P-loop containing nucleotide triphosphate hydrolases"/>
    <property type="match status" value="1"/>
</dbReference>